<keyword evidence="2" id="KW-1003">Cell membrane</keyword>
<feature type="transmembrane region" description="Helical" evidence="6">
    <location>
        <begin position="369"/>
        <end position="387"/>
    </location>
</feature>
<dbReference type="PROSITE" id="PS50156">
    <property type="entry name" value="SSD"/>
    <property type="match status" value="1"/>
</dbReference>
<keyword evidence="9" id="KW-1185">Reference proteome</keyword>
<dbReference type="InterPro" id="IPR004869">
    <property type="entry name" value="MMPL_dom"/>
</dbReference>
<dbReference type="Proteomes" id="UP001493487">
    <property type="component" value="Unassembled WGS sequence"/>
</dbReference>
<comment type="caution">
    <text evidence="8">The sequence shown here is derived from an EMBL/GenBank/DDBJ whole genome shotgun (WGS) entry which is preliminary data.</text>
</comment>
<dbReference type="RefSeq" id="WP_232182031.1">
    <property type="nucleotide sequence ID" value="NZ_JAIOAP010000001.1"/>
</dbReference>
<keyword evidence="3 6" id="KW-0812">Transmembrane</keyword>
<evidence type="ECO:0000313" key="8">
    <source>
        <dbReference type="EMBL" id="MEQ4481464.1"/>
    </source>
</evidence>
<comment type="subcellular location">
    <subcellularLocation>
        <location evidence="1">Cell membrane</location>
        <topology evidence="1">Multi-pass membrane protein</topology>
    </subcellularLocation>
</comment>
<accession>A0ABV1KN15</accession>
<keyword evidence="4 6" id="KW-1133">Transmembrane helix</keyword>
<dbReference type="InterPro" id="IPR000731">
    <property type="entry name" value="SSD"/>
</dbReference>
<evidence type="ECO:0000256" key="1">
    <source>
        <dbReference type="ARBA" id="ARBA00004651"/>
    </source>
</evidence>
<dbReference type="EMBL" id="JASKHM010000001">
    <property type="protein sequence ID" value="MEQ4481464.1"/>
    <property type="molecule type" value="Genomic_DNA"/>
</dbReference>
<organism evidence="8 9">
    <name type="scientific">Cohnella silvisoli</name>
    <dbReference type="NCBI Taxonomy" id="2873699"/>
    <lineage>
        <taxon>Bacteria</taxon>
        <taxon>Bacillati</taxon>
        <taxon>Bacillota</taxon>
        <taxon>Bacilli</taxon>
        <taxon>Bacillales</taxon>
        <taxon>Paenibacillaceae</taxon>
        <taxon>Cohnella</taxon>
    </lineage>
</organism>
<dbReference type="SUPFAM" id="SSF82866">
    <property type="entry name" value="Multidrug efflux transporter AcrB transmembrane domain"/>
    <property type="match status" value="2"/>
</dbReference>
<dbReference type="Pfam" id="PF03176">
    <property type="entry name" value="MMPL"/>
    <property type="match status" value="2"/>
</dbReference>
<name>A0ABV1KN15_9BACL</name>
<feature type="transmembrane region" description="Helical" evidence="6">
    <location>
        <begin position="690"/>
        <end position="715"/>
    </location>
</feature>
<keyword evidence="5 6" id="KW-0472">Membrane</keyword>
<reference evidence="8 9" key="1">
    <citation type="journal article" date="2023" name="Genome Announc.">
        <title>Pan-Genome Analyses of the Genus Cohnella and Proposal of the Novel Species Cohnella silvisoli sp. nov., Isolated from Forest Soil.</title>
        <authorList>
            <person name="Wang C."/>
            <person name="Mao L."/>
            <person name="Bao G."/>
            <person name="Zhu H."/>
        </authorList>
    </citation>
    <scope>NUCLEOTIDE SEQUENCE [LARGE SCALE GENOMIC DNA]</scope>
    <source>
        <strain evidence="8 9">NL03-T5-1</strain>
    </source>
</reference>
<dbReference type="InterPro" id="IPR050545">
    <property type="entry name" value="Mycobact_MmpL"/>
</dbReference>
<feature type="transmembrane region" description="Helical" evidence="6">
    <location>
        <begin position="664"/>
        <end position="683"/>
    </location>
</feature>
<evidence type="ECO:0000256" key="5">
    <source>
        <dbReference type="ARBA" id="ARBA00023136"/>
    </source>
</evidence>
<feature type="transmembrane region" description="Helical" evidence="6">
    <location>
        <begin position="579"/>
        <end position="598"/>
    </location>
</feature>
<evidence type="ECO:0000256" key="6">
    <source>
        <dbReference type="SAM" id="Phobius"/>
    </source>
</evidence>
<protein>
    <submittedName>
        <fullName evidence="8">MMPL family transporter</fullName>
    </submittedName>
</protein>
<evidence type="ECO:0000259" key="7">
    <source>
        <dbReference type="PROSITE" id="PS50156"/>
    </source>
</evidence>
<evidence type="ECO:0000256" key="2">
    <source>
        <dbReference type="ARBA" id="ARBA00022475"/>
    </source>
</evidence>
<dbReference type="Gene3D" id="1.20.1640.10">
    <property type="entry name" value="Multidrug efflux transporter AcrB transmembrane domain"/>
    <property type="match status" value="2"/>
</dbReference>
<feature type="transmembrane region" description="Helical" evidence="6">
    <location>
        <begin position="238"/>
        <end position="259"/>
    </location>
</feature>
<feature type="domain" description="SSD" evidence="7">
    <location>
        <begin position="204"/>
        <end position="333"/>
    </location>
</feature>
<dbReference type="PANTHER" id="PTHR33406">
    <property type="entry name" value="MEMBRANE PROTEIN MJ1562-RELATED"/>
    <property type="match status" value="1"/>
</dbReference>
<gene>
    <name evidence="8" type="ORF">QJS35_03560</name>
</gene>
<sequence>MSEARKKGFFWSWGLSIHRNRWIIVLVCAALFFGFGLYARKVPELLKDNGFAPRGSDSDHGYTLLQDKLGFASSAITLVYTSDTLDLTSRREISVILSSLDELRKLPYVSNVKLNETPRLTQRSGIQSVHIELALGKTEALNNYPELRDRIRAPAGMEVFVDGPTAIMYDIQQATKKDLSKSEMLGLPVALVVLILIFGTLWAAILPLIVGVMSVTVTLGASYFIAEKYSLSNFMPNMVTMIGLAIGIDYALFVVSRFREELVRQRAVSTAVAATCRKAGKSIFFSGFAVLISMLGMLFIDLPVMRAFCLGGVLVVLASVLLSNTLLLALLGILGHKINSLALFPALQRRRRNSTAWERIAFTVMKRPVFLVLLMSGILILLMLPIGGMKLGVPNAEVLPPAYESRQGSDLLKQTYDSREANPIQIVVEAPGSIWGIEAVREVQAYSEQIRAHSGITSVRSYITVLGNRSPDQTAAMLQNDSIKRQLEGQKLAKGNAALIVAVPKSDPESAETAGLIRELRGFDSGGLHSYITGVAANRVDIMDRIDRGLPTMAGFVMAITYLVLFVAFKSVLLPLKAVMMNVLSLGASMGIVVIVFQNGLMANVLHITSIGYVSIVLPVTIFCVVFGISMDYEVFLISRIKEEYERTGDNEQSTAVGLTKTGGLITSAALILIVVVGSFVFSDIEITKALGVGLFSAIFIDATFIRVIVVPALMKLLGRANWWVPFWNR</sequence>
<evidence type="ECO:0000256" key="3">
    <source>
        <dbReference type="ARBA" id="ARBA00022692"/>
    </source>
</evidence>
<feature type="transmembrane region" description="Helical" evidence="6">
    <location>
        <begin position="553"/>
        <end position="573"/>
    </location>
</feature>
<dbReference type="PANTHER" id="PTHR33406:SF13">
    <property type="entry name" value="MEMBRANE PROTEIN YDFJ"/>
    <property type="match status" value="1"/>
</dbReference>
<evidence type="ECO:0000313" key="9">
    <source>
        <dbReference type="Proteomes" id="UP001493487"/>
    </source>
</evidence>
<evidence type="ECO:0000256" key="4">
    <source>
        <dbReference type="ARBA" id="ARBA00022989"/>
    </source>
</evidence>
<feature type="transmembrane region" description="Helical" evidence="6">
    <location>
        <begin position="279"/>
        <end position="300"/>
    </location>
</feature>
<proteinExistence type="predicted"/>
<feature type="transmembrane region" description="Helical" evidence="6">
    <location>
        <begin position="20"/>
        <end position="39"/>
    </location>
</feature>
<feature type="transmembrane region" description="Helical" evidence="6">
    <location>
        <begin position="208"/>
        <end position="226"/>
    </location>
</feature>
<feature type="transmembrane region" description="Helical" evidence="6">
    <location>
        <begin position="610"/>
        <end position="630"/>
    </location>
</feature>